<feature type="transmembrane region" description="Helical" evidence="7">
    <location>
        <begin position="114"/>
        <end position="134"/>
    </location>
</feature>
<accession>A0A316HF57</accession>
<dbReference type="InterPro" id="IPR051907">
    <property type="entry name" value="DoxX-like_oxidoreductase"/>
</dbReference>
<keyword evidence="5 7" id="KW-1133">Transmembrane helix</keyword>
<evidence type="ECO:0000256" key="7">
    <source>
        <dbReference type="SAM" id="Phobius"/>
    </source>
</evidence>
<dbReference type="EMBL" id="QGHA01000001">
    <property type="protein sequence ID" value="PWK79834.1"/>
    <property type="molecule type" value="Genomic_DNA"/>
</dbReference>
<dbReference type="AlphaFoldDB" id="A0A316HF57"/>
<evidence type="ECO:0000256" key="4">
    <source>
        <dbReference type="ARBA" id="ARBA00022692"/>
    </source>
</evidence>
<comment type="subcellular location">
    <subcellularLocation>
        <location evidence="1">Cell membrane</location>
        <topology evidence="1">Multi-pass membrane protein</topology>
    </subcellularLocation>
</comment>
<dbReference type="Pfam" id="PF07681">
    <property type="entry name" value="DoxX"/>
    <property type="match status" value="1"/>
</dbReference>
<keyword evidence="6 7" id="KW-0472">Membrane</keyword>
<dbReference type="RefSeq" id="WP_022829606.1">
    <property type="nucleotide sequence ID" value="NZ_QGHA01000001.1"/>
</dbReference>
<dbReference type="PANTHER" id="PTHR33452">
    <property type="entry name" value="OXIDOREDUCTASE CATD-RELATED"/>
    <property type="match status" value="1"/>
</dbReference>
<feature type="transmembrane region" description="Helical" evidence="7">
    <location>
        <begin position="73"/>
        <end position="102"/>
    </location>
</feature>
<evidence type="ECO:0000256" key="6">
    <source>
        <dbReference type="ARBA" id="ARBA00023136"/>
    </source>
</evidence>
<dbReference type="InterPro" id="IPR032808">
    <property type="entry name" value="DoxX"/>
</dbReference>
<proteinExistence type="inferred from homology"/>
<evidence type="ECO:0000256" key="1">
    <source>
        <dbReference type="ARBA" id="ARBA00004651"/>
    </source>
</evidence>
<sequence>MNDIIKHLLYSDLGTPVANWAMFAFRILLAVELFRVHGMKKFRGNDGKPEVVPNPLGLPQAINNLVATLSDTVVPLMVILGLCTRVAVLPTIGVTAVGYFVVHRHDSIEVRDVPYVYTICFLLLLATGPGSISFDQLIFNHFFNI</sequence>
<dbReference type="Proteomes" id="UP000245678">
    <property type="component" value="Unassembled WGS sequence"/>
</dbReference>
<evidence type="ECO:0000313" key="9">
    <source>
        <dbReference type="Proteomes" id="UP000245678"/>
    </source>
</evidence>
<keyword evidence="9" id="KW-1185">Reference proteome</keyword>
<feature type="transmembrane region" description="Helical" evidence="7">
    <location>
        <begin position="17"/>
        <end position="34"/>
    </location>
</feature>
<comment type="caution">
    <text evidence="8">The sequence shown here is derived from an EMBL/GenBank/DDBJ whole genome shotgun (WGS) entry which is preliminary data.</text>
</comment>
<evidence type="ECO:0000256" key="3">
    <source>
        <dbReference type="ARBA" id="ARBA00022475"/>
    </source>
</evidence>
<gene>
    <name evidence="8" type="ORF">LX99_00294</name>
</gene>
<evidence type="ECO:0000256" key="5">
    <source>
        <dbReference type="ARBA" id="ARBA00022989"/>
    </source>
</evidence>
<dbReference type="PANTHER" id="PTHR33452:SF1">
    <property type="entry name" value="INNER MEMBRANE PROTEIN YPHA-RELATED"/>
    <property type="match status" value="1"/>
</dbReference>
<protein>
    <submittedName>
        <fullName evidence="8">Putative oxidoreductase</fullName>
    </submittedName>
</protein>
<keyword evidence="4 7" id="KW-0812">Transmembrane</keyword>
<keyword evidence="3" id="KW-1003">Cell membrane</keyword>
<dbReference type="GO" id="GO:0005886">
    <property type="term" value="C:plasma membrane"/>
    <property type="evidence" value="ECO:0007669"/>
    <property type="project" value="UniProtKB-SubCell"/>
</dbReference>
<organism evidence="8 9">
    <name type="scientific">Mucilaginibacter oryzae</name>
    <dbReference type="NCBI Taxonomy" id="468058"/>
    <lineage>
        <taxon>Bacteria</taxon>
        <taxon>Pseudomonadati</taxon>
        <taxon>Bacteroidota</taxon>
        <taxon>Sphingobacteriia</taxon>
        <taxon>Sphingobacteriales</taxon>
        <taxon>Sphingobacteriaceae</taxon>
        <taxon>Mucilaginibacter</taxon>
    </lineage>
</organism>
<reference evidence="8 9" key="1">
    <citation type="submission" date="2018-05" db="EMBL/GenBank/DDBJ databases">
        <title>Genomic Encyclopedia of Archaeal and Bacterial Type Strains, Phase II (KMG-II): from individual species to whole genera.</title>
        <authorList>
            <person name="Goeker M."/>
        </authorList>
    </citation>
    <scope>NUCLEOTIDE SEQUENCE [LARGE SCALE GENOMIC DNA]</scope>
    <source>
        <strain evidence="8 9">DSM 19975</strain>
    </source>
</reference>
<comment type="similarity">
    <text evidence="2">Belongs to the DoxX family.</text>
</comment>
<evidence type="ECO:0000313" key="8">
    <source>
        <dbReference type="EMBL" id="PWK79834.1"/>
    </source>
</evidence>
<name>A0A316HF57_9SPHI</name>
<evidence type="ECO:0000256" key="2">
    <source>
        <dbReference type="ARBA" id="ARBA00006679"/>
    </source>
</evidence>